<proteinExistence type="predicted"/>
<organism evidence="1 2">
    <name type="scientific">Clostridium felsineum</name>
    <dbReference type="NCBI Taxonomy" id="36839"/>
    <lineage>
        <taxon>Bacteria</taxon>
        <taxon>Bacillati</taxon>
        <taxon>Bacillota</taxon>
        <taxon>Clostridia</taxon>
        <taxon>Eubacteriales</taxon>
        <taxon>Clostridiaceae</taxon>
        <taxon>Clostridium</taxon>
    </lineage>
</organism>
<dbReference type="AlphaFoldDB" id="A0A1S8M9F1"/>
<sequence length="142" mass="16065">MKKGKYYITTIIGLLLIIIGLYFSKSQVRLEGILKVLLYICIGLGCGIFGQGMGKIVSEKAVKNYLEIKKQIEIDTRDERNIAIMNKAKAKAYDMMIFVFGAVMFALALMGIDLMVVMTLVIAYLFVALYGIYCRCKYDKEM</sequence>
<gene>
    <name evidence="1" type="ORF">CROST_042600</name>
</gene>
<keyword evidence="2" id="KW-1185">Reference proteome</keyword>
<evidence type="ECO:0000313" key="1">
    <source>
        <dbReference type="EMBL" id="URZ13494.1"/>
    </source>
</evidence>
<dbReference type="STRING" id="84029.CROST_29360"/>
<accession>A0A1S8M9F1</accession>
<dbReference type="EMBL" id="CP096983">
    <property type="protein sequence ID" value="URZ13494.1"/>
    <property type="molecule type" value="Genomic_DNA"/>
</dbReference>
<dbReference type="RefSeq" id="WP_077833709.1">
    <property type="nucleotide sequence ID" value="NZ_CP096983.1"/>
</dbReference>
<name>A0A1S8M9F1_9CLOT</name>
<dbReference type="KEGG" id="crw:CROST_042600"/>
<protein>
    <submittedName>
        <fullName evidence="1">Uncharacterized protein</fullName>
    </submittedName>
</protein>
<dbReference type="Proteomes" id="UP000190951">
    <property type="component" value="Chromosome"/>
</dbReference>
<reference evidence="1 2" key="1">
    <citation type="submission" date="2022-04" db="EMBL/GenBank/DDBJ databases">
        <title>Genome sequence of C. roseum typestrain.</title>
        <authorList>
            <person name="Poehlein A."/>
            <person name="Schoch T."/>
            <person name="Duerre P."/>
            <person name="Daniel R."/>
        </authorList>
    </citation>
    <scope>NUCLEOTIDE SEQUENCE [LARGE SCALE GENOMIC DNA]</scope>
    <source>
        <strain evidence="1 2">DSM 7320</strain>
    </source>
</reference>
<evidence type="ECO:0000313" key="2">
    <source>
        <dbReference type="Proteomes" id="UP000190951"/>
    </source>
</evidence>